<sequence length="141" mass="14431">MSSAIGEARPALGRRATRAVVVVAAVVAAVVVFAVADAVAGEIRVPQRPASSETEPLTLSAVTFAAALACLAGWALLAVLERFTAPARARAVWTGVALVVFLLSLPYLPGFRLADRVAVALVHAALAAVLIPGLRRTGRAA</sequence>
<organism evidence="2 3">
    <name type="scientific">Micromonospora sediminicola</name>
    <dbReference type="NCBI Taxonomy" id="946078"/>
    <lineage>
        <taxon>Bacteria</taxon>
        <taxon>Bacillati</taxon>
        <taxon>Actinomycetota</taxon>
        <taxon>Actinomycetes</taxon>
        <taxon>Micromonosporales</taxon>
        <taxon>Micromonosporaceae</taxon>
        <taxon>Micromonospora</taxon>
    </lineage>
</organism>
<dbReference type="STRING" id="946078.GA0070622_3143"/>
<keyword evidence="1" id="KW-0812">Transmembrane</keyword>
<evidence type="ECO:0000313" key="3">
    <source>
        <dbReference type="Proteomes" id="UP000199558"/>
    </source>
</evidence>
<feature type="transmembrane region" description="Helical" evidence="1">
    <location>
        <begin position="20"/>
        <end position="39"/>
    </location>
</feature>
<reference evidence="3" key="1">
    <citation type="submission" date="2016-06" db="EMBL/GenBank/DDBJ databases">
        <authorList>
            <person name="Varghese N."/>
            <person name="Submissions Spin"/>
        </authorList>
    </citation>
    <scope>NUCLEOTIDE SEQUENCE [LARGE SCALE GENOMIC DNA]</scope>
    <source>
        <strain evidence="3">DSM 45794</strain>
    </source>
</reference>
<feature type="transmembrane region" description="Helical" evidence="1">
    <location>
        <begin position="59"/>
        <end position="80"/>
    </location>
</feature>
<proteinExistence type="predicted"/>
<protein>
    <submittedName>
        <fullName evidence="2">Uncharacterized protein</fullName>
    </submittedName>
</protein>
<keyword evidence="1" id="KW-1133">Transmembrane helix</keyword>
<keyword evidence="1" id="KW-0472">Membrane</keyword>
<dbReference type="Pfam" id="PF19545">
    <property type="entry name" value="DUF6069"/>
    <property type="match status" value="1"/>
</dbReference>
<evidence type="ECO:0000256" key="1">
    <source>
        <dbReference type="SAM" id="Phobius"/>
    </source>
</evidence>
<dbReference type="Proteomes" id="UP000199558">
    <property type="component" value="Unassembled WGS sequence"/>
</dbReference>
<dbReference type="AlphaFoldDB" id="A0A1A9BAN9"/>
<feature type="transmembrane region" description="Helical" evidence="1">
    <location>
        <begin position="117"/>
        <end position="134"/>
    </location>
</feature>
<feature type="transmembrane region" description="Helical" evidence="1">
    <location>
        <begin position="92"/>
        <end position="111"/>
    </location>
</feature>
<dbReference type="RefSeq" id="WP_245666324.1">
    <property type="nucleotide sequence ID" value="NZ_FLRH01000003.1"/>
</dbReference>
<keyword evidence="3" id="KW-1185">Reference proteome</keyword>
<name>A0A1A9BAN9_9ACTN</name>
<accession>A0A1A9BAN9</accession>
<evidence type="ECO:0000313" key="2">
    <source>
        <dbReference type="EMBL" id="SBT66126.1"/>
    </source>
</evidence>
<dbReference type="InterPro" id="IPR045713">
    <property type="entry name" value="DUF6069"/>
</dbReference>
<dbReference type="EMBL" id="FLRH01000003">
    <property type="protein sequence ID" value="SBT66126.1"/>
    <property type="molecule type" value="Genomic_DNA"/>
</dbReference>
<gene>
    <name evidence="2" type="ORF">GA0070622_3143</name>
</gene>